<protein>
    <recommendedName>
        <fullName evidence="4">Toxin CptA</fullName>
    </recommendedName>
</protein>
<feature type="transmembrane region" description="Helical" evidence="1">
    <location>
        <begin position="48"/>
        <end position="66"/>
    </location>
</feature>
<keyword evidence="1" id="KW-0472">Membrane</keyword>
<evidence type="ECO:0000313" key="3">
    <source>
        <dbReference type="Proteomes" id="UP000316584"/>
    </source>
</evidence>
<gene>
    <name evidence="2" type="ORF">FPZ22_02245</name>
</gene>
<keyword evidence="3" id="KW-1185">Reference proteome</keyword>
<proteinExistence type="predicted"/>
<dbReference type="OrthoDB" id="6054402at2"/>
<dbReference type="Proteomes" id="UP000316584">
    <property type="component" value="Chromosome"/>
</dbReference>
<evidence type="ECO:0000313" key="2">
    <source>
        <dbReference type="EMBL" id="QDW65861.1"/>
    </source>
</evidence>
<keyword evidence="1" id="KW-0812">Transmembrane</keyword>
<name>A0A518N1Q7_9GAMM</name>
<evidence type="ECO:0000256" key="1">
    <source>
        <dbReference type="SAM" id="Phobius"/>
    </source>
</evidence>
<evidence type="ECO:0008006" key="4">
    <source>
        <dbReference type="Google" id="ProtNLM"/>
    </source>
</evidence>
<reference evidence="2 3" key="1">
    <citation type="submission" date="2019-07" db="EMBL/GenBank/DDBJ databases">
        <title>Full genome sequence of Luteimonas sp. Gr-4.</title>
        <authorList>
            <person name="Im W.-T."/>
        </authorList>
    </citation>
    <scope>NUCLEOTIDE SEQUENCE [LARGE SCALE GENOMIC DNA]</scope>
    <source>
        <strain evidence="2 3">Gr-4</strain>
    </source>
</reference>
<dbReference type="EMBL" id="CP042218">
    <property type="protein sequence ID" value="QDW65861.1"/>
    <property type="molecule type" value="Genomic_DNA"/>
</dbReference>
<sequence length="150" mass="16774">MTRRSTPWCNGYVPCRIEWRPSRWLLAALFFLAIAAPFATLASGLPRAVAWPLAAAAAAHGLVAFVRERRRGPRRLLFTAEGRLMVDGTEAMHVQVHWRGPLAFLSWRDATGRRQRLAWWPDTLPSERRRELRLAAGRLSAAPGAPSVAP</sequence>
<feature type="transmembrane region" description="Helical" evidence="1">
    <location>
        <begin position="24"/>
        <end position="42"/>
    </location>
</feature>
<dbReference type="RefSeq" id="WP_144889873.1">
    <property type="nucleotide sequence ID" value="NZ_CP042218.1"/>
</dbReference>
<keyword evidence="1" id="KW-1133">Transmembrane helix</keyword>
<organism evidence="2 3">
    <name type="scientific">Luteimonas granuli</name>
    <dbReference type="NCBI Taxonomy" id="1176533"/>
    <lineage>
        <taxon>Bacteria</taxon>
        <taxon>Pseudomonadati</taxon>
        <taxon>Pseudomonadota</taxon>
        <taxon>Gammaproteobacteria</taxon>
        <taxon>Lysobacterales</taxon>
        <taxon>Lysobacteraceae</taxon>
        <taxon>Luteimonas</taxon>
    </lineage>
</organism>
<dbReference type="AlphaFoldDB" id="A0A518N1Q7"/>
<dbReference type="KEGG" id="lug:FPZ22_02245"/>
<accession>A0A518N1Q7</accession>